<dbReference type="Pfam" id="PF13445">
    <property type="entry name" value="zf-RING_UBOX"/>
    <property type="match status" value="1"/>
</dbReference>
<gene>
    <name evidence="14" type="ORF">EW145_g3381</name>
</gene>
<feature type="compositionally biased region" description="Low complexity" evidence="11">
    <location>
        <begin position="436"/>
        <end position="447"/>
    </location>
</feature>
<feature type="domain" description="RING-Gid-type" evidence="13">
    <location>
        <begin position="350"/>
        <end position="392"/>
    </location>
</feature>
<dbReference type="PROSITE" id="PS50897">
    <property type="entry name" value="CTLH"/>
    <property type="match status" value="1"/>
</dbReference>
<comment type="subcellular location">
    <subcellularLocation>
        <location evidence="1">Cytoplasm</location>
    </subcellularLocation>
</comment>
<evidence type="ECO:0000256" key="6">
    <source>
        <dbReference type="ARBA" id="ARBA00061136"/>
    </source>
</evidence>
<feature type="region of interest" description="Disordered" evidence="11">
    <location>
        <begin position="460"/>
        <end position="553"/>
    </location>
</feature>
<evidence type="ECO:0000256" key="7">
    <source>
        <dbReference type="ARBA" id="ARBA00075398"/>
    </source>
</evidence>
<comment type="caution">
    <text evidence="14">The sequence shown here is derived from an EMBL/GenBank/DDBJ whole genome shotgun (WGS) entry which is preliminary data.</text>
</comment>
<feature type="compositionally biased region" description="Polar residues" evidence="11">
    <location>
        <begin position="544"/>
        <end position="553"/>
    </location>
</feature>
<dbReference type="InterPro" id="IPR024964">
    <property type="entry name" value="CTLH/CRA"/>
</dbReference>
<dbReference type="SUPFAM" id="SSF57850">
    <property type="entry name" value="RING/U-box"/>
    <property type="match status" value="1"/>
</dbReference>
<dbReference type="GO" id="GO:0043161">
    <property type="term" value="P:proteasome-mediated ubiquitin-dependent protein catabolic process"/>
    <property type="evidence" value="ECO:0007669"/>
    <property type="project" value="InterPro"/>
</dbReference>
<dbReference type="GO" id="GO:0005737">
    <property type="term" value="C:cytoplasm"/>
    <property type="evidence" value="ECO:0007669"/>
    <property type="project" value="UniProtKB-SubCell"/>
</dbReference>
<feature type="region of interest" description="Disordered" evidence="11">
    <location>
        <begin position="574"/>
        <end position="610"/>
    </location>
</feature>
<accession>A0A4S4L990</accession>
<evidence type="ECO:0000256" key="9">
    <source>
        <dbReference type="PROSITE-ProRule" id="PRU01215"/>
    </source>
</evidence>
<evidence type="ECO:0000256" key="2">
    <source>
        <dbReference type="ARBA" id="ARBA00022490"/>
    </source>
</evidence>
<evidence type="ECO:0000256" key="4">
    <source>
        <dbReference type="ARBA" id="ARBA00022771"/>
    </source>
</evidence>
<dbReference type="InterPro" id="IPR006595">
    <property type="entry name" value="CTLH_C"/>
</dbReference>
<dbReference type="InterPro" id="IPR045098">
    <property type="entry name" value="Fyv10_fam"/>
</dbReference>
<evidence type="ECO:0000256" key="5">
    <source>
        <dbReference type="ARBA" id="ARBA00022833"/>
    </source>
</evidence>
<name>A0A4S4L990_9AGAM</name>
<evidence type="ECO:0000259" key="12">
    <source>
        <dbReference type="PROSITE" id="PS50897"/>
    </source>
</evidence>
<dbReference type="PANTHER" id="PTHR12170:SF3">
    <property type="entry name" value="GH10162P"/>
    <property type="match status" value="1"/>
</dbReference>
<dbReference type="FunFam" id="3.30.40.10:FF:000143">
    <property type="entry name" value="Regulator of gluconeogenesis Rmd5"/>
    <property type="match status" value="1"/>
</dbReference>
<dbReference type="GO" id="GO:0008270">
    <property type="term" value="F:zinc ion binding"/>
    <property type="evidence" value="ECO:0007669"/>
    <property type="project" value="UniProtKB-KW"/>
</dbReference>
<dbReference type="OrthoDB" id="1933281at2759"/>
<keyword evidence="5" id="KW-0862">Zinc</keyword>
<sequence length="1104" mass="121815">MDGPLKELDKLQTLSSFEDKASSSSYASAVISAVPLSGKRKQTTNIADALDGLLAALRDAKERVEAGTASEDDVANVANIVEERKKEVDERQREIHATLGRIGKALDKKFTNPVSEMPPLFTSDEAQRALQRTIALHFLRKGQFPTAETFFRESNTGISEETTSQFVELHHVLTALRSGSLGPALEWCERNRAFLEKRSSPLEFNLHRSQFMRCLLVPNPPDTDSALEYVRRFLIPLYSTHDSEINRLMNCMTYMPKTRLQNSPYAYLASPSLDEELEPMFEREYCASLGMSRQVPLRVVGDIGGGGALARIEKGRKVMRERKSEWSQTDELPIEIPLPPENRYHSIFACPVSKEQATSENPPMMMACGHVIAKDSLTKLARSQGRVKCPYCPQESQTSSALENLAAPGHARAPHCGNWRGGRPPTGPRHHANKYTNSSDSSAIGTSSTWNVGTGSLGANQAWGSVTNDKTESSTGWGGGTTGWGSIKTGWPTKWGDADDDGKADQSKDAEDKGKGNESKSAWDSVSIGWGQHDGNSGKDADNAWTSSGAGWGQNSEKVYHSKADWGASATIDKGEREAASTQSKASSPPSMQRLASDLTLEERDAKRPRIEGLTMLSTQDLDAVETDVPQSATAAVSATSLFRPELASPAPSIARRMIFQSAVRDIPLDASATSSRSTSITPMDSMTCKEPRVLESISSGQAKEFWRKFVGYISTIIRLRKQWADAQDRVRGYKIAQNSSVYVKTGNSGSALLDQTRQQLVQYEQSLHNSYADVLNKLLERKQSEKMVKEEIASLKKYTGEVKAYLDSAQLKIEEIDLRTRNAPEPQPIIAAEDINMQKKASDALSILRAKRVPEKILGLEKMVSEFEQSIEDIKVGSNVNGLIQQKLDDFNQSFHDTMDVDGDEQDEVSERLAKLKSDQDNMIVDLQSIRNEVSELSVFVNEMQVKVGARDSGCFDDNQTLLDQDKSQLSAAQNHRRDCRALLAESTAELEQLRKEFTAVQSKSYISPPSDVGISDERMRALQSTLLSAIQEQTRTDTEAALETMKSKLTEFINEHSKKKVGELVATLAPLYKLSGEVQARLERKGIVLRSRPASPHSALGH</sequence>
<evidence type="ECO:0000259" key="13">
    <source>
        <dbReference type="PROSITE" id="PS51867"/>
    </source>
</evidence>
<evidence type="ECO:0000256" key="10">
    <source>
        <dbReference type="SAM" id="Coils"/>
    </source>
</evidence>
<dbReference type="InterPro" id="IPR037683">
    <property type="entry name" value="Rmd5_dRing"/>
</dbReference>
<feature type="compositionally biased region" description="Polar residues" evidence="11">
    <location>
        <begin position="580"/>
        <end position="591"/>
    </location>
</feature>
<evidence type="ECO:0000256" key="8">
    <source>
        <dbReference type="ARBA" id="ARBA00080744"/>
    </source>
</evidence>
<protein>
    <recommendedName>
        <fullName evidence="8">GID complex catalytic subunit 2</fullName>
    </recommendedName>
    <alternativeName>
        <fullName evidence="7">Glucose-induced degradation protein 2</fullName>
    </alternativeName>
</protein>
<keyword evidence="3" id="KW-0479">Metal-binding</keyword>
<feature type="zinc finger region" description="RING-Gid-type" evidence="9">
    <location>
        <begin position="350"/>
        <end position="392"/>
    </location>
</feature>
<evidence type="ECO:0000256" key="3">
    <source>
        <dbReference type="ARBA" id="ARBA00022723"/>
    </source>
</evidence>
<organism evidence="14 15">
    <name type="scientific">Phellinidium pouzarii</name>
    <dbReference type="NCBI Taxonomy" id="167371"/>
    <lineage>
        <taxon>Eukaryota</taxon>
        <taxon>Fungi</taxon>
        <taxon>Dikarya</taxon>
        <taxon>Basidiomycota</taxon>
        <taxon>Agaricomycotina</taxon>
        <taxon>Agaricomycetes</taxon>
        <taxon>Hymenochaetales</taxon>
        <taxon>Hymenochaetaceae</taxon>
        <taxon>Phellinidium</taxon>
    </lineage>
</organism>
<feature type="region of interest" description="Disordered" evidence="11">
    <location>
        <begin position="416"/>
        <end position="447"/>
    </location>
</feature>
<dbReference type="InterPro" id="IPR044063">
    <property type="entry name" value="ZF_RING_GID"/>
</dbReference>
<evidence type="ECO:0000313" key="15">
    <source>
        <dbReference type="Proteomes" id="UP000308199"/>
    </source>
</evidence>
<comment type="similarity">
    <text evidence="6">Belongs to the RMD5/GID2 family.</text>
</comment>
<keyword evidence="2" id="KW-0963">Cytoplasm</keyword>
<dbReference type="Pfam" id="PF10607">
    <property type="entry name" value="CTLH"/>
    <property type="match status" value="1"/>
</dbReference>
<dbReference type="EMBL" id="SGPK01000143">
    <property type="protein sequence ID" value="THH07438.1"/>
    <property type="molecule type" value="Genomic_DNA"/>
</dbReference>
<dbReference type="SMART" id="SM00668">
    <property type="entry name" value="CTLH"/>
    <property type="match status" value="1"/>
</dbReference>
<dbReference type="GO" id="GO:0005634">
    <property type="term" value="C:nucleus"/>
    <property type="evidence" value="ECO:0007669"/>
    <property type="project" value="TreeGrafter"/>
</dbReference>
<evidence type="ECO:0000313" key="14">
    <source>
        <dbReference type="EMBL" id="THH07438.1"/>
    </source>
</evidence>
<keyword evidence="10" id="KW-0175">Coiled coil</keyword>
<keyword evidence="15" id="KW-1185">Reference proteome</keyword>
<dbReference type="AlphaFoldDB" id="A0A4S4L990"/>
<feature type="compositionally biased region" description="Basic and acidic residues" evidence="11">
    <location>
        <begin position="601"/>
        <end position="610"/>
    </location>
</feature>
<dbReference type="Gene3D" id="3.30.40.10">
    <property type="entry name" value="Zinc/RING finger domain, C3HC4 (zinc finger)"/>
    <property type="match status" value="1"/>
</dbReference>
<dbReference type="InterPro" id="IPR013083">
    <property type="entry name" value="Znf_RING/FYVE/PHD"/>
</dbReference>
<reference evidence="14 15" key="1">
    <citation type="submission" date="2019-02" db="EMBL/GenBank/DDBJ databases">
        <title>Genome sequencing of the rare red list fungi Phellinidium pouzarii.</title>
        <authorList>
            <person name="Buettner E."/>
            <person name="Kellner H."/>
        </authorList>
    </citation>
    <scope>NUCLEOTIDE SEQUENCE [LARGE SCALE GENOMIC DNA]</scope>
    <source>
        <strain evidence="14 15">DSM 108285</strain>
    </source>
</reference>
<dbReference type="PANTHER" id="PTHR12170">
    <property type="entry name" value="MACROPHAGE ERYTHROBLAST ATTACHER-RELATED"/>
    <property type="match status" value="1"/>
</dbReference>
<feature type="coiled-coil region" evidence="10">
    <location>
        <begin position="978"/>
        <end position="1005"/>
    </location>
</feature>
<evidence type="ECO:0000256" key="1">
    <source>
        <dbReference type="ARBA" id="ARBA00004496"/>
    </source>
</evidence>
<dbReference type="GO" id="GO:0034657">
    <property type="term" value="C:GID complex"/>
    <property type="evidence" value="ECO:0007669"/>
    <property type="project" value="TreeGrafter"/>
</dbReference>
<evidence type="ECO:0000256" key="11">
    <source>
        <dbReference type="SAM" id="MobiDB-lite"/>
    </source>
</evidence>
<dbReference type="GO" id="GO:0061630">
    <property type="term" value="F:ubiquitin protein ligase activity"/>
    <property type="evidence" value="ECO:0007669"/>
    <property type="project" value="InterPro"/>
</dbReference>
<dbReference type="InterPro" id="IPR027370">
    <property type="entry name" value="Znf-RING_euk"/>
</dbReference>
<feature type="domain" description="CTLH" evidence="12">
    <location>
        <begin position="165"/>
        <end position="222"/>
    </location>
</feature>
<dbReference type="Proteomes" id="UP000308199">
    <property type="component" value="Unassembled WGS sequence"/>
</dbReference>
<dbReference type="PROSITE" id="PS51867">
    <property type="entry name" value="ZF_RING_GID"/>
    <property type="match status" value="1"/>
</dbReference>
<keyword evidence="4 9" id="KW-0863">Zinc-finger</keyword>
<proteinExistence type="inferred from homology"/>
<feature type="compositionally biased region" description="Basic and acidic residues" evidence="11">
    <location>
        <begin position="501"/>
        <end position="518"/>
    </location>
</feature>
<dbReference type="CDD" id="cd16652">
    <property type="entry name" value="dRING_Rmd5p-like"/>
    <property type="match status" value="1"/>
</dbReference>